<dbReference type="NCBIfam" id="TIGR00442">
    <property type="entry name" value="hisS"/>
    <property type="match status" value="1"/>
</dbReference>
<accession>A0A819BGB6</accession>
<dbReference type="InterPro" id="IPR004516">
    <property type="entry name" value="HisRS/HisZ"/>
</dbReference>
<gene>
    <name evidence="6" type="ORF">UXM345_LOCUS4398</name>
</gene>
<dbReference type="GO" id="GO:0005524">
    <property type="term" value="F:ATP binding"/>
    <property type="evidence" value="ECO:0007669"/>
    <property type="project" value="InterPro"/>
</dbReference>
<feature type="domain" description="Aminoacyl-transfer RNA synthetases class-II family profile" evidence="5">
    <location>
        <begin position="1"/>
        <end position="328"/>
    </location>
</feature>
<feature type="binding site" evidence="4">
    <location>
        <position position="113"/>
    </location>
    <ligand>
        <name>L-histidine</name>
        <dbReference type="ChEBI" id="CHEBI:57595"/>
    </ligand>
</feature>
<dbReference type="GO" id="GO:0005737">
    <property type="term" value="C:cytoplasm"/>
    <property type="evidence" value="ECO:0007669"/>
    <property type="project" value="InterPro"/>
</dbReference>
<evidence type="ECO:0000259" key="5">
    <source>
        <dbReference type="PROSITE" id="PS50862"/>
    </source>
</evidence>
<dbReference type="Proteomes" id="UP000663842">
    <property type="component" value="Unassembled WGS sequence"/>
</dbReference>
<dbReference type="GO" id="GO:0006427">
    <property type="term" value="P:histidyl-tRNA aminoacylation"/>
    <property type="evidence" value="ECO:0007669"/>
    <property type="project" value="InterPro"/>
</dbReference>
<dbReference type="InterPro" id="IPR015807">
    <property type="entry name" value="His-tRNA-ligase"/>
</dbReference>
<dbReference type="EC" id="6.1.1.21" evidence="2"/>
<evidence type="ECO:0000256" key="4">
    <source>
        <dbReference type="PIRSR" id="PIRSR001549-1"/>
    </source>
</evidence>
<dbReference type="CDD" id="cd00773">
    <property type="entry name" value="HisRS-like_core"/>
    <property type="match status" value="1"/>
</dbReference>
<dbReference type="PIRSF" id="PIRSF001549">
    <property type="entry name" value="His-tRNA_synth"/>
    <property type="match status" value="1"/>
</dbReference>
<evidence type="ECO:0000256" key="3">
    <source>
        <dbReference type="ARBA" id="ARBA00047639"/>
    </source>
</evidence>
<dbReference type="InterPro" id="IPR006195">
    <property type="entry name" value="aa-tRNA-synth_II"/>
</dbReference>
<sequence>MKDKLQSLRGMKDFFGEDFELHNHIIDTARKISTLYCYEGASTPILEYTKVFDRTLGDTSDVVSKEMYSFLDRNGESIALRPEFTAGIIRAFIANGLQQKLPLKLFSYGPVFRYDRPQAGRQRQFHQINYEYIGSSDPYSDAEIIKLGSHLLRELNILDDITLEINSLGCKSSRASYQQALTDYFTKYENDLSDDSKKRLNKNSLRILDSKDENDKKIALSAPLIANYYTPESKNYFDKVLSYLDILNIKYKINPRLARGLDYYCHTAFEFTTDKLGAQSTVMGGGRYDYLCELMGGSPTAAVGFASGVERLALMMVLKNYQVKKLAPIHLIPIGEECEDYIIK</sequence>
<dbReference type="PROSITE" id="PS50862">
    <property type="entry name" value="AA_TRNA_LIGASE_II"/>
    <property type="match status" value="1"/>
</dbReference>
<feature type="binding site" evidence="4">
    <location>
        <begin position="263"/>
        <end position="264"/>
    </location>
    <ligand>
        <name>L-histidine</name>
        <dbReference type="ChEBI" id="CHEBI:57595"/>
    </ligand>
</feature>
<dbReference type="InterPro" id="IPR041715">
    <property type="entry name" value="HisRS-like_core"/>
</dbReference>
<dbReference type="PANTHER" id="PTHR43707:SF1">
    <property type="entry name" value="HISTIDINE--TRNA LIGASE, MITOCHONDRIAL-RELATED"/>
    <property type="match status" value="1"/>
</dbReference>
<dbReference type="InterPro" id="IPR045864">
    <property type="entry name" value="aa-tRNA-synth_II/BPL/LPL"/>
</dbReference>
<protein>
    <recommendedName>
        <fullName evidence="2">histidine--tRNA ligase</fullName>
        <ecNumber evidence="2">6.1.1.21</ecNumber>
    </recommendedName>
</protein>
<feature type="binding site" evidence="4">
    <location>
        <position position="259"/>
    </location>
    <ligand>
        <name>L-histidine</name>
        <dbReference type="ChEBI" id="CHEBI:57595"/>
    </ligand>
</feature>
<evidence type="ECO:0000313" key="7">
    <source>
        <dbReference type="Proteomes" id="UP000663842"/>
    </source>
</evidence>
<comment type="caution">
    <text evidence="6">The sequence shown here is derived from an EMBL/GenBank/DDBJ whole genome shotgun (WGS) entry which is preliminary data.</text>
</comment>
<comment type="similarity">
    <text evidence="1">Belongs to the class-II aminoacyl-tRNA synthetase family.</text>
</comment>
<feature type="binding site" evidence="4">
    <location>
        <begin position="83"/>
        <end position="85"/>
    </location>
    <ligand>
        <name>L-histidine</name>
        <dbReference type="ChEBI" id="CHEBI:57595"/>
    </ligand>
</feature>
<feature type="binding site" evidence="4">
    <location>
        <position position="131"/>
    </location>
    <ligand>
        <name>L-histidine</name>
        <dbReference type="ChEBI" id="CHEBI:57595"/>
    </ligand>
</feature>
<organism evidence="6 7">
    <name type="scientific">Rotaria magnacalcarata</name>
    <dbReference type="NCBI Taxonomy" id="392030"/>
    <lineage>
        <taxon>Eukaryota</taxon>
        <taxon>Metazoa</taxon>
        <taxon>Spiralia</taxon>
        <taxon>Gnathifera</taxon>
        <taxon>Rotifera</taxon>
        <taxon>Eurotatoria</taxon>
        <taxon>Bdelloidea</taxon>
        <taxon>Philodinida</taxon>
        <taxon>Philodinidae</taxon>
        <taxon>Rotaria</taxon>
    </lineage>
</organism>
<feature type="binding site" evidence="4">
    <location>
        <position position="127"/>
    </location>
    <ligand>
        <name>L-histidine</name>
        <dbReference type="ChEBI" id="CHEBI:57595"/>
    </ligand>
</feature>
<reference evidence="6" key="1">
    <citation type="submission" date="2021-02" db="EMBL/GenBank/DDBJ databases">
        <authorList>
            <person name="Nowell W R."/>
        </authorList>
    </citation>
    <scope>NUCLEOTIDE SEQUENCE</scope>
</reference>
<dbReference type="SUPFAM" id="SSF55681">
    <property type="entry name" value="Class II aaRS and biotin synthetases"/>
    <property type="match status" value="1"/>
</dbReference>
<dbReference type="PANTHER" id="PTHR43707">
    <property type="entry name" value="HISTIDYL-TRNA SYNTHETASE"/>
    <property type="match status" value="1"/>
</dbReference>
<comment type="catalytic activity">
    <reaction evidence="3">
        <text>tRNA(His) + L-histidine + ATP = L-histidyl-tRNA(His) + AMP + diphosphate + H(+)</text>
        <dbReference type="Rhea" id="RHEA:17313"/>
        <dbReference type="Rhea" id="RHEA-COMP:9665"/>
        <dbReference type="Rhea" id="RHEA-COMP:9689"/>
        <dbReference type="ChEBI" id="CHEBI:15378"/>
        <dbReference type="ChEBI" id="CHEBI:30616"/>
        <dbReference type="ChEBI" id="CHEBI:33019"/>
        <dbReference type="ChEBI" id="CHEBI:57595"/>
        <dbReference type="ChEBI" id="CHEBI:78442"/>
        <dbReference type="ChEBI" id="CHEBI:78527"/>
        <dbReference type="ChEBI" id="CHEBI:456215"/>
        <dbReference type="EC" id="6.1.1.21"/>
    </reaction>
</comment>
<dbReference type="EMBL" id="CAJOBF010000300">
    <property type="protein sequence ID" value="CAF3793869.1"/>
    <property type="molecule type" value="Genomic_DNA"/>
</dbReference>
<proteinExistence type="inferred from homology"/>
<dbReference type="GO" id="GO:0004821">
    <property type="term" value="F:histidine-tRNA ligase activity"/>
    <property type="evidence" value="ECO:0007669"/>
    <property type="project" value="UniProtKB-EC"/>
</dbReference>
<evidence type="ECO:0000256" key="2">
    <source>
        <dbReference type="ARBA" id="ARBA00012815"/>
    </source>
</evidence>
<dbReference type="Gene3D" id="3.30.930.10">
    <property type="entry name" value="Bira Bifunctional Protein, Domain 2"/>
    <property type="match status" value="1"/>
</dbReference>
<dbReference type="AlphaFoldDB" id="A0A819BGB6"/>
<evidence type="ECO:0000313" key="6">
    <source>
        <dbReference type="EMBL" id="CAF3793869.1"/>
    </source>
</evidence>
<name>A0A819BGB6_9BILA</name>
<evidence type="ECO:0000256" key="1">
    <source>
        <dbReference type="ARBA" id="ARBA00008226"/>
    </source>
</evidence>
<dbReference type="Pfam" id="PF13393">
    <property type="entry name" value="tRNA-synt_His"/>
    <property type="match status" value="1"/>
</dbReference>